<keyword evidence="9" id="KW-1185">Reference proteome</keyword>
<keyword evidence="2" id="KW-1003">Cell membrane</keyword>
<dbReference type="RefSeq" id="WP_073133121.1">
    <property type="nucleotide sequence ID" value="NZ_FQWQ01000001.1"/>
</dbReference>
<organism evidence="8 9">
    <name type="scientific">Chryseolinea serpens</name>
    <dbReference type="NCBI Taxonomy" id="947013"/>
    <lineage>
        <taxon>Bacteria</taxon>
        <taxon>Pseudomonadati</taxon>
        <taxon>Bacteroidota</taxon>
        <taxon>Cytophagia</taxon>
        <taxon>Cytophagales</taxon>
        <taxon>Fulvivirgaceae</taxon>
        <taxon>Chryseolinea</taxon>
    </lineage>
</organism>
<keyword evidence="4 6" id="KW-1133">Transmembrane helix</keyword>
<dbReference type="PANTHER" id="PTHR32322:SF18">
    <property type="entry name" value="S-ADENOSYLMETHIONINE_S-ADENOSYLHOMOCYSTEINE TRANSPORTER"/>
    <property type="match status" value="1"/>
</dbReference>
<evidence type="ECO:0000256" key="4">
    <source>
        <dbReference type="ARBA" id="ARBA00022989"/>
    </source>
</evidence>
<feature type="transmembrane region" description="Helical" evidence="6">
    <location>
        <begin position="190"/>
        <end position="212"/>
    </location>
</feature>
<evidence type="ECO:0000256" key="5">
    <source>
        <dbReference type="ARBA" id="ARBA00023136"/>
    </source>
</evidence>
<proteinExistence type="predicted"/>
<evidence type="ECO:0000313" key="9">
    <source>
        <dbReference type="Proteomes" id="UP000184212"/>
    </source>
</evidence>
<evidence type="ECO:0000313" key="8">
    <source>
        <dbReference type="EMBL" id="SHG80347.1"/>
    </source>
</evidence>
<sequence>MTEKTASNQKLFLLGMILSMTCWGFSWTSGKILSMYASPLTISFYRFALTFVSLILILWISKTSLRISKKGLPDMLLASLLISLYTFLFFKGLTVGKAGAGGILVTVLNPIISYCMMLVIARRKPTRQEFWGLALGISAGAILLKIFTDGSALFSAGNIYFLLASLSWALLSLVTARASRYGSPATFSCWMYAVSTVMMFFFSGPAASAALLSKGDGVFWGNLFFSATITTSIATTFYFVATSKIGASKASSFIFLVPFSAALGSWIFLDEVPQIHSIVGGLLGIAAVYILNKKKEAAAVPDQAAVKLSTVEEKN</sequence>
<dbReference type="InterPro" id="IPR037185">
    <property type="entry name" value="EmrE-like"/>
</dbReference>
<feature type="transmembrane region" description="Helical" evidence="6">
    <location>
        <begin position="218"/>
        <end position="241"/>
    </location>
</feature>
<name>A0A1M5MSZ9_9BACT</name>
<dbReference type="InterPro" id="IPR000620">
    <property type="entry name" value="EamA_dom"/>
</dbReference>
<dbReference type="GO" id="GO:0005886">
    <property type="term" value="C:plasma membrane"/>
    <property type="evidence" value="ECO:0007669"/>
    <property type="project" value="UniProtKB-SubCell"/>
</dbReference>
<feature type="transmembrane region" description="Helical" evidence="6">
    <location>
        <begin position="159"/>
        <end position="178"/>
    </location>
</feature>
<evidence type="ECO:0000256" key="2">
    <source>
        <dbReference type="ARBA" id="ARBA00022475"/>
    </source>
</evidence>
<feature type="transmembrane region" description="Helical" evidence="6">
    <location>
        <begin position="275"/>
        <end position="291"/>
    </location>
</feature>
<reference evidence="8 9" key="1">
    <citation type="submission" date="2016-11" db="EMBL/GenBank/DDBJ databases">
        <authorList>
            <person name="Jaros S."/>
            <person name="Januszkiewicz K."/>
            <person name="Wedrychowicz H."/>
        </authorList>
    </citation>
    <scope>NUCLEOTIDE SEQUENCE [LARGE SCALE GENOMIC DNA]</scope>
    <source>
        <strain evidence="8 9">DSM 24574</strain>
    </source>
</reference>
<evidence type="ECO:0000259" key="7">
    <source>
        <dbReference type="Pfam" id="PF00892"/>
    </source>
</evidence>
<feature type="transmembrane region" description="Helical" evidence="6">
    <location>
        <begin position="253"/>
        <end position="269"/>
    </location>
</feature>
<dbReference type="Proteomes" id="UP000184212">
    <property type="component" value="Unassembled WGS sequence"/>
</dbReference>
<accession>A0A1M5MSZ9</accession>
<feature type="transmembrane region" description="Helical" evidence="6">
    <location>
        <begin position="12"/>
        <end position="30"/>
    </location>
</feature>
<comment type="subcellular location">
    <subcellularLocation>
        <location evidence="1">Cell membrane</location>
        <topology evidence="1">Multi-pass membrane protein</topology>
    </subcellularLocation>
</comment>
<feature type="transmembrane region" description="Helical" evidence="6">
    <location>
        <begin position="42"/>
        <end position="60"/>
    </location>
</feature>
<keyword evidence="5 6" id="KW-0472">Membrane</keyword>
<evidence type="ECO:0000256" key="3">
    <source>
        <dbReference type="ARBA" id="ARBA00022692"/>
    </source>
</evidence>
<dbReference type="SUPFAM" id="SSF103481">
    <property type="entry name" value="Multidrug resistance efflux transporter EmrE"/>
    <property type="match status" value="2"/>
</dbReference>
<feature type="domain" description="EamA" evidence="7">
    <location>
        <begin position="157"/>
        <end position="292"/>
    </location>
</feature>
<gene>
    <name evidence="8" type="ORF">SAMN04488109_1916</name>
</gene>
<feature type="transmembrane region" description="Helical" evidence="6">
    <location>
        <begin position="102"/>
        <end position="121"/>
    </location>
</feature>
<dbReference type="EMBL" id="FQWQ01000001">
    <property type="protein sequence ID" value="SHG80347.1"/>
    <property type="molecule type" value="Genomic_DNA"/>
</dbReference>
<evidence type="ECO:0000256" key="6">
    <source>
        <dbReference type="SAM" id="Phobius"/>
    </source>
</evidence>
<dbReference type="AlphaFoldDB" id="A0A1M5MSZ9"/>
<protein>
    <submittedName>
        <fullName evidence="8">Permease of the drug/metabolite transporter (DMT) superfamily</fullName>
    </submittedName>
</protein>
<feature type="transmembrane region" description="Helical" evidence="6">
    <location>
        <begin position="72"/>
        <end position="90"/>
    </location>
</feature>
<dbReference type="STRING" id="947013.SAMN04488109_1916"/>
<dbReference type="PANTHER" id="PTHR32322">
    <property type="entry name" value="INNER MEMBRANE TRANSPORTER"/>
    <property type="match status" value="1"/>
</dbReference>
<keyword evidence="3 6" id="KW-0812">Transmembrane</keyword>
<dbReference type="Pfam" id="PF00892">
    <property type="entry name" value="EamA"/>
    <property type="match status" value="2"/>
</dbReference>
<feature type="transmembrane region" description="Helical" evidence="6">
    <location>
        <begin position="130"/>
        <end position="147"/>
    </location>
</feature>
<feature type="domain" description="EamA" evidence="7">
    <location>
        <begin position="13"/>
        <end position="140"/>
    </location>
</feature>
<dbReference type="InterPro" id="IPR050638">
    <property type="entry name" value="AA-Vitamin_Transporters"/>
</dbReference>
<evidence type="ECO:0000256" key="1">
    <source>
        <dbReference type="ARBA" id="ARBA00004651"/>
    </source>
</evidence>